<dbReference type="GO" id="GO:0016042">
    <property type="term" value="P:lipid catabolic process"/>
    <property type="evidence" value="ECO:0007669"/>
    <property type="project" value="UniProtKB-KW"/>
</dbReference>
<dbReference type="EMBL" id="PDOC01000004">
    <property type="protein sequence ID" value="PIL45537.1"/>
    <property type="molecule type" value="Genomic_DNA"/>
</dbReference>
<proteinExistence type="predicted"/>
<evidence type="ECO:0000256" key="2">
    <source>
        <dbReference type="ARBA" id="ARBA00022963"/>
    </source>
</evidence>
<dbReference type="Pfam" id="PF03403">
    <property type="entry name" value="PAF-AH_p_II"/>
    <property type="match status" value="1"/>
</dbReference>
<dbReference type="AlphaFoldDB" id="A0A2G8THK3"/>
<dbReference type="InterPro" id="IPR016986">
    <property type="entry name" value="UCP031982_abhydr"/>
</dbReference>
<dbReference type="InterPro" id="IPR029058">
    <property type="entry name" value="AB_hydrolase_fold"/>
</dbReference>
<organism evidence="4 5">
    <name type="scientific">Massilia eurypsychrophila</name>
    <dbReference type="NCBI Taxonomy" id="1485217"/>
    <lineage>
        <taxon>Bacteria</taxon>
        <taxon>Pseudomonadati</taxon>
        <taxon>Pseudomonadota</taxon>
        <taxon>Betaproteobacteria</taxon>
        <taxon>Burkholderiales</taxon>
        <taxon>Oxalobacteraceae</taxon>
        <taxon>Telluria group</taxon>
        <taxon>Massilia</taxon>
    </lineage>
</organism>
<keyword evidence="1 4" id="KW-0378">Hydrolase</keyword>
<dbReference type="Proteomes" id="UP000230390">
    <property type="component" value="Unassembled WGS sequence"/>
</dbReference>
<keyword evidence="3" id="KW-0443">Lipid metabolism</keyword>
<accession>A0A2G8THK3</accession>
<keyword evidence="5" id="KW-1185">Reference proteome</keyword>
<evidence type="ECO:0000313" key="5">
    <source>
        <dbReference type="Proteomes" id="UP000230390"/>
    </source>
</evidence>
<sequence>MFAVVHAGAAGAGFQSISIPSPNGAPMQVDIWYPSPAPVATRNMGVITQDVAIGAAVEGSRLPLIVFSHGTGGFGLSHYDTALALANAGFVVAALTHPGDNYADRSRSVDIMARPKHVSGAIDYMLGTWQGRTSLAPGRIGILGHSAGAFTALVNIGGIPDLTLISTHCKAHPSDFACTLLSQNKDQLPQISTVPTKALHDVRIGAAVIAAPALGFTFGATGLHGVDVPVQLWRAEDDVLLPHPWYAEAVRTSLPKQPDYHSVAKAGHFDFLAPCSAKLSSLAPQICTNGNGFDRELFHRRFNSDVVSFFTKALSPG</sequence>
<evidence type="ECO:0000256" key="1">
    <source>
        <dbReference type="ARBA" id="ARBA00022801"/>
    </source>
</evidence>
<protein>
    <submittedName>
        <fullName evidence="4">Dienelactone hydrolase</fullName>
    </submittedName>
</protein>
<dbReference type="Gene3D" id="3.40.50.1820">
    <property type="entry name" value="alpha/beta hydrolase"/>
    <property type="match status" value="1"/>
</dbReference>
<evidence type="ECO:0000256" key="3">
    <source>
        <dbReference type="ARBA" id="ARBA00023098"/>
    </source>
</evidence>
<comment type="caution">
    <text evidence="4">The sequence shown here is derived from an EMBL/GenBank/DDBJ whole genome shotgun (WGS) entry which is preliminary data.</text>
</comment>
<dbReference type="PIRSF" id="PIRSF031982">
    <property type="entry name" value="UCP031982_abhydr"/>
    <property type="match status" value="1"/>
</dbReference>
<dbReference type="PANTHER" id="PTHR10272:SF0">
    <property type="entry name" value="PLATELET-ACTIVATING FACTOR ACETYLHYDROLASE"/>
    <property type="match status" value="1"/>
</dbReference>
<dbReference type="PANTHER" id="PTHR10272">
    <property type="entry name" value="PLATELET-ACTIVATING FACTOR ACETYLHYDROLASE"/>
    <property type="match status" value="1"/>
</dbReference>
<dbReference type="GO" id="GO:0003847">
    <property type="term" value="F:1-alkyl-2-acetylglycerophosphocholine esterase activity"/>
    <property type="evidence" value="ECO:0007669"/>
    <property type="project" value="TreeGrafter"/>
</dbReference>
<name>A0A2G8THK3_9BURK</name>
<gene>
    <name evidence="4" type="ORF">CR105_08830</name>
</gene>
<reference evidence="4 5" key="1">
    <citation type="submission" date="2017-10" db="EMBL/GenBank/DDBJ databases">
        <title>Massilia psychrophilum sp. nov., a novel purple-pigmented bacterium isolated from Tianshan glacier, Xinjiang Municipality, China.</title>
        <authorList>
            <person name="Wang H."/>
        </authorList>
    </citation>
    <scope>NUCLEOTIDE SEQUENCE [LARGE SCALE GENOMIC DNA]</scope>
    <source>
        <strain evidence="4 5">JCM 30074</strain>
    </source>
</reference>
<evidence type="ECO:0000313" key="4">
    <source>
        <dbReference type="EMBL" id="PIL45537.1"/>
    </source>
</evidence>
<keyword evidence="2" id="KW-0442">Lipid degradation</keyword>
<dbReference type="SUPFAM" id="SSF53474">
    <property type="entry name" value="alpha/beta-Hydrolases"/>
    <property type="match status" value="1"/>
</dbReference>